<dbReference type="AlphaFoldDB" id="A0A0C1QPN2"/>
<feature type="transmembrane region" description="Helical" evidence="1">
    <location>
        <begin position="7"/>
        <end position="30"/>
    </location>
</feature>
<keyword evidence="3" id="KW-1185">Reference proteome</keyword>
<evidence type="ECO:0000313" key="2">
    <source>
        <dbReference type="EMBL" id="KIE42562.1"/>
    </source>
</evidence>
<keyword evidence="1" id="KW-0812">Transmembrane</keyword>
<protein>
    <submittedName>
        <fullName evidence="2">Uncharacterized protein</fullName>
    </submittedName>
</protein>
<evidence type="ECO:0000256" key="1">
    <source>
        <dbReference type="SAM" id="Phobius"/>
    </source>
</evidence>
<keyword evidence="1" id="KW-1133">Transmembrane helix</keyword>
<keyword evidence="1" id="KW-0472">Membrane</keyword>
<organism evidence="2 3">
    <name type="scientific">Geobacter soli</name>
    <dbReference type="NCBI Taxonomy" id="1510391"/>
    <lineage>
        <taxon>Bacteria</taxon>
        <taxon>Pseudomonadati</taxon>
        <taxon>Thermodesulfobacteriota</taxon>
        <taxon>Desulfuromonadia</taxon>
        <taxon>Geobacterales</taxon>
        <taxon>Geobacteraceae</taxon>
        <taxon>Geobacter</taxon>
    </lineage>
</organism>
<comment type="caution">
    <text evidence="2">The sequence shown here is derived from an EMBL/GenBank/DDBJ whole genome shotgun (WGS) entry which is preliminary data.</text>
</comment>
<dbReference type="RefSeq" id="WP_039645245.1">
    <property type="nucleotide sequence ID" value="NZ_JXBL01000001.1"/>
</dbReference>
<evidence type="ECO:0000313" key="3">
    <source>
        <dbReference type="Proteomes" id="UP000031433"/>
    </source>
</evidence>
<name>A0A0C1QPN2_9BACT</name>
<gene>
    <name evidence="2" type="ORF">SE37_07940</name>
</gene>
<dbReference type="Proteomes" id="UP000031433">
    <property type="component" value="Unassembled WGS sequence"/>
</dbReference>
<proteinExistence type="predicted"/>
<reference evidence="2 3" key="1">
    <citation type="submission" date="2015-01" db="EMBL/GenBank/DDBJ databases">
        <title>Genome sequence of the anaerobic bacterium Geobacter soli GSS01, a dissimilatory Fe(III) reducer from soil.</title>
        <authorList>
            <person name="Yang G."/>
            <person name="Zhou S."/>
        </authorList>
    </citation>
    <scope>NUCLEOTIDE SEQUENCE [LARGE SCALE GENOMIC DNA]</scope>
    <source>
        <strain evidence="2 3">GSS01</strain>
    </source>
</reference>
<sequence>MVKDKGIALAVVAMGLYVVGGLLTFAGLYLIGFMDGRDFFGWGDGRTLGYLFFCVGISLSILGVLLMRIFRNRGLS</sequence>
<accession>A0A0C1QPN2</accession>
<dbReference type="EMBL" id="JXBL01000001">
    <property type="protein sequence ID" value="KIE42562.1"/>
    <property type="molecule type" value="Genomic_DNA"/>
</dbReference>
<feature type="transmembrane region" description="Helical" evidence="1">
    <location>
        <begin position="50"/>
        <end position="70"/>
    </location>
</feature>